<gene>
    <name evidence="1" type="ORF">UFOVP180_33</name>
</gene>
<proteinExistence type="predicted"/>
<sequence>MRQHKWQYNKDTSSWLWRHATFADIPAMVALAEQQFQLEIDEIFTPEPELYAYNLALAITHQIYNQAHEQLVVAVDKTSNNLLAYAWIGRGTTTPYSSDEIAEAKMAHVDLTLSTRQRLQLLAQMLEHWINWTRACEIPVLVSTSIRSEQTAFMRLHTELGFIVRGSIGYLKL</sequence>
<protein>
    <submittedName>
        <fullName evidence="1">Uncharacterized protein</fullName>
    </submittedName>
</protein>
<evidence type="ECO:0000313" key="1">
    <source>
        <dbReference type="EMBL" id="CAB5207142.1"/>
    </source>
</evidence>
<dbReference type="Gene3D" id="3.40.630.30">
    <property type="match status" value="1"/>
</dbReference>
<name>A0A6J7WD03_9CAUD</name>
<dbReference type="InterPro" id="IPR016181">
    <property type="entry name" value="Acyl_CoA_acyltransferase"/>
</dbReference>
<dbReference type="SUPFAM" id="SSF55729">
    <property type="entry name" value="Acyl-CoA N-acyltransferases (Nat)"/>
    <property type="match status" value="1"/>
</dbReference>
<reference evidence="1" key="1">
    <citation type="submission" date="2020-05" db="EMBL/GenBank/DDBJ databases">
        <authorList>
            <person name="Chiriac C."/>
            <person name="Salcher M."/>
            <person name="Ghai R."/>
            <person name="Kavagutti S V."/>
        </authorList>
    </citation>
    <scope>NUCLEOTIDE SEQUENCE</scope>
</reference>
<dbReference type="EMBL" id="LR798227">
    <property type="protein sequence ID" value="CAB5207142.1"/>
    <property type="molecule type" value="Genomic_DNA"/>
</dbReference>
<accession>A0A6J7WD03</accession>
<organism evidence="1">
    <name type="scientific">uncultured Caudovirales phage</name>
    <dbReference type="NCBI Taxonomy" id="2100421"/>
    <lineage>
        <taxon>Viruses</taxon>
        <taxon>Duplodnaviria</taxon>
        <taxon>Heunggongvirae</taxon>
        <taxon>Uroviricota</taxon>
        <taxon>Caudoviricetes</taxon>
        <taxon>Peduoviridae</taxon>
        <taxon>Maltschvirus</taxon>
        <taxon>Maltschvirus maltsch</taxon>
    </lineage>
</organism>